<dbReference type="RefSeq" id="WP_252741663.1">
    <property type="nucleotide sequence ID" value="NZ_JAMXIB010000007.1"/>
</dbReference>
<gene>
    <name evidence="1" type="ORF">NG653_10520</name>
</gene>
<evidence type="ECO:0008006" key="3">
    <source>
        <dbReference type="Google" id="ProtNLM"/>
    </source>
</evidence>
<name>A0ABT1AZC7_9FLAO</name>
<protein>
    <recommendedName>
        <fullName evidence="3">Lipoprotein</fullName>
    </recommendedName>
</protein>
<dbReference type="Proteomes" id="UP001206312">
    <property type="component" value="Unassembled WGS sequence"/>
</dbReference>
<accession>A0ABT1AZC7</accession>
<dbReference type="EMBL" id="JAMXIB010000007">
    <property type="protein sequence ID" value="MCO5725291.1"/>
    <property type="molecule type" value="Genomic_DNA"/>
</dbReference>
<comment type="caution">
    <text evidence="1">The sequence shown here is derived from an EMBL/GenBank/DDBJ whole genome shotgun (WGS) entry which is preliminary data.</text>
</comment>
<organism evidence="1 2">
    <name type="scientific">Robiginitalea marina</name>
    <dbReference type="NCBI Taxonomy" id="2954105"/>
    <lineage>
        <taxon>Bacteria</taxon>
        <taxon>Pseudomonadati</taxon>
        <taxon>Bacteroidota</taxon>
        <taxon>Flavobacteriia</taxon>
        <taxon>Flavobacteriales</taxon>
        <taxon>Flavobacteriaceae</taxon>
        <taxon>Robiginitalea</taxon>
    </lineage>
</organism>
<evidence type="ECO:0000313" key="2">
    <source>
        <dbReference type="Proteomes" id="UP001206312"/>
    </source>
</evidence>
<proteinExistence type="predicted"/>
<evidence type="ECO:0000313" key="1">
    <source>
        <dbReference type="EMBL" id="MCO5725291.1"/>
    </source>
</evidence>
<sequence length="180" mass="20247">MKQKLLLLIAATLLLQCSGEKEEHFLVGPERVGKLMRTHRLSQLDSIYRSDSLVRDTTRLNLGINGKIEVFEKGGRHLLTLSPGADTLKGVENIRIRDPRFKTPEGVGLQSTFGDITKAYEIRKVVSSPSNVLILLKNSPVYFTISREELPGAIRYSNQPIEAIQIPGEARIKYMMVAWE</sequence>
<reference evidence="1 2" key="1">
    <citation type="submission" date="2022-06" db="EMBL/GenBank/DDBJ databases">
        <authorList>
            <person name="Xuan X."/>
        </authorList>
    </citation>
    <scope>NUCLEOTIDE SEQUENCE [LARGE SCALE GENOMIC DNA]</scope>
    <source>
        <strain evidence="1 2">2V75</strain>
    </source>
</reference>
<keyword evidence="2" id="KW-1185">Reference proteome</keyword>